<gene>
    <name evidence="2" type="ORF">OQ279_12265</name>
</gene>
<evidence type="ECO:0000256" key="1">
    <source>
        <dbReference type="SAM" id="SignalP"/>
    </source>
</evidence>
<keyword evidence="3" id="KW-1185">Reference proteome</keyword>
<sequence length="398" mass="44900">MKCINTKSVIRLFLLFIFSMITNSCVEPYEFETETYENLLVVEALITDELKTQEVRLTRTYELEKQIPAAETNATVTVTDDTGTQFQFYESDTPGTYLSSTKFAAGPQRTYQLQIDTRDGSSYISDPATLIPGAKIDNLYAERSFYQGEDGVALMVDSEYTSSASRYALYEYEETYKIVSPYTVRNTIKFEGNDWSVVPNTRQETVCYNTVPSKEIIISNTSSLSENDLKSFVVRFIDQENPVLAQRYSILVKQYSLTPEAFSYYSTLKKISGSGSVLSPTQPGFVSGNIRAANEDEKVIGFFTLSSTSSKRVFFNYHDFFEFDERRPQFPESCLIFRPGENYDTPIGMIKGGTVRYYSMAGAPVPGELGEGPMRVIATECVDCTVYGTNQAPDFWTE</sequence>
<name>A0A9X3D0S1_9FLAO</name>
<dbReference type="Pfam" id="PF14054">
    <property type="entry name" value="DUF4249"/>
    <property type="match status" value="1"/>
</dbReference>
<keyword evidence="1" id="KW-0732">Signal</keyword>
<accession>A0A9X3D0S1</accession>
<protein>
    <submittedName>
        <fullName evidence="2">DUF4249 domain-containing protein</fullName>
    </submittedName>
</protein>
<evidence type="ECO:0000313" key="3">
    <source>
        <dbReference type="Proteomes" id="UP001148482"/>
    </source>
</evidence>
<dbReference type="EMBL" id="JAPJDA010000019">
    <property type="protein sequence ID" value="MCX2838920.1"/>
    <property type="molecule type" value="Genomic_DNA"/>
</dbReference>
<organism evidence="2 3">
    <name type="scientific">Salinimicrobium profundisediminis</name>
    <dbReference type="NCBI Taxonomy" id="2994553"/>
    <lineage>
        <taxon>Bacteria</taxon>
        <taxon>Pseudomonadati</taxon>
        <taxon>Bacteroidota</taxon>
        <taxon>Flavobacteriia</taxon>
        <taxon>Flavobacteriales</taxon>
        <taxon>Flavobacteriaceae</taxon>
        <taxon>Salinimicrobium</taxon>
    </lineage>
</organism>
<evidence type="ECO:0000313" key="2">
    <source>
        <dbReference type="EMBL" id="MCX2838920.1"/>
    </source>
</evidence>
<dbReference type="RefSeq" id="WP_266070230.1">
    <property type="nucleotide sequence ID" value="NZ_JAPJDA010000019.1"/>
</dbReference>
<dbReference type="InterPro" id="IPR025345">
    <property type="entry name" value="DUF4249"/>
</dbReference>
<dbReference type="AlphaFoldDB" id="A0A9X3D0S1"/>
<comment type="caution">
    <text evidence="2">The sequence shown here is derived from an EMBL/GenBank/DDBJ whole genome shotgun (WGS) entry which is preliminary data.</text>
</comment>
<proteinExistence type="predicted"/>
<feature type="chain" id="PRO_5040787125" evidence="1">
    <location>
        <begin position="25"/>
        <end position="398"/>
    </location>
</feature>
<reference evidence="2" key="1">
    <citation type="submission" date="2022-11" db="EMBL/GenBank/DDBJ databases">
        <title>Salinimicrobium profundisediminis sp. nov., isolated from deep-sea sediment of the Mariana Trench.</title>
        <authorList>
            <person name="Fu H."/>
        </authorList>
    </citation>
    <scope>NUCLEOTIDE SEQUENCE</scope>
    <source>
        <strain evidence="2">MT39</strain>
    </source>
</reference>
<feature type="signal peptide" evidence="1">
    <location>
        <begin position="1"/>
        <end position="24"/>
    </location>
</feature>
<dbReference type="Proteomes" id="UP001148482">
    <property type="component" value="Unassembled WGS sequence"/>
</dbReference>